<evidence type="ECO:0000256" key="1">
    <source>
        <dbReference type="SAM" id="SignalP"/>
    </source>
</evidence>
<dbReference type="AlphaFoldDB" id="A0A317QAC6"/>
<evidence type="ECO:0000313" key="3">
    <source>
        <dbReference type="Proteomes" id="UP000246964"/>
    </source>
</evidence>
<reference evidence="2 3" key="1">
    <citation type="submission" date="2018-05" db="EMBL/GenBank/DDBJ databases">
        <title>Freshwater and sediment microbial communities from various areas in North America, analyzing microbe dynamics in response to fracking.</title>
        <authorList>
            <person name="Lamendella R."/>
        </authorList>
    </citation>
    <scope>NUCLEOTIDE SEQUENCE [LARGE SCALE GENOMIC DNA]</scope>
    <source>
        <strain evidence="2 3">125B1</strain>
    </source>
</reference>
<dbReference type="Proteomes" id="UP000246964">
    <property type="component" value="Unassembled WGS sequence"/>
</dbReference>
<organism evidence="2 3">
    <name type="scientific">Pseudidiomarina maritima</name>
    <dbReference type="NCBI Taxonomy" id="519453"/>
    <lineage>
        <taxon>Bacteria</taxon>
        <taxon>Pseudomonadati</taxon>
        <taxon>Pseudomonadota</taxon>
        <taxon>Gammaproteobacteria</taxon>
        <taxon>Alteromonadales</taxon>
        <taxon>Idiomarinaceae</taxon>
        <taxon>Pseudidiomarina</taxon>
    </lineage>
</organism>
<protein>
    <submittedName>
        <fullName evidence="2">RcsF-like lipoprotein</fullName>
    </submittedName>
</protein>
<sequence>MNIIHAIGLSLMLALVVAISGCAAPVPDTTAQQQQLQDTVEFIRPYELSRTDVSFTSLGAVAGESCQAHFWNQEPSQQQALLQLKQATAELGANALVLKQCIKAESAQCRLRWLCEGDAYQMQPLN</sequence>
<keyword evidence="2" id="KW-0449">Lipoprotein</keyword>
<accession>A0A317QAC6</accession>
<dbReference type="InterPro" id="IPR030852">
    <property type="entry name" value="RcsF"/>
</dbReference>
<dbReference type="Gene3D" id="3.30.110.70">
    <property type="entry name" value="Hypothetical protein apc22750. Chain B"/>
    <property type="match status" value="1"/>
</dbReference>
<dbReference type="GO" id="GO:0035556">
    <property type="term" value="P:intracellular signal transduction"/>
    <property type="evidence" value="ECO:0007669"/>
    <property type="project" value="InterPro"/>
</dbReference>
<dbReference type="EMBL" id="QGTT01000006">
    <property type="protein sequence ID" value="PWW13328.1"/>
    <property type="molecule type" value="Genomic_DNA"/>
</dbReference>
<dbReference type="OrthoDB" id="6238104at2"/>
<keyword evidence="1" id="KW-0732">Signal</keyword>
<dbReference type="RefSeq" id="WP_110075830.1">
    <property type="nucleotide sequence ID" value="NZ_QGTT01000006.1"/>
</dbReference>
<evidence type="ECO:0000313" key="2">
    <source>
        <dbReference type="EMBL" id="PWW13328.1"/>
    </source>
</evidence>
<feature type="signal peptide" evidence="1">
    <location>
        <begin position="1"/>
        <end position="23"/>
    </location>
</feature>
<feature type="chain" id="PRO_5016260913" evidence="1">
    <location>
        <begin position="24"/>
        <end position="126"/>
    </location>
</feature>
<name>A0A317QAC6_9GAMM</name>
<dbReference type="GO" id="GO:0009279">
    <property type="term" value="C:cell outer membrane"/>
    <property type="evidence" value="ECO:0007669"/>
    <property type="project" value="InterPro"/>
</dbReference>
<proteinExistence type="predicted"/>
<gene>
    <name evidence="2" type="ORF">DET45_10641</name>
</gene>
<dbReference type="Pfam" id="PF16358">
    <property type="entry name" value="RcsF"/>
    <property type="match status" value="1"/>
</dbReference>
<keyword evidence="3" id="KW-1185">Reference proteome</keyword>
<comment type="caution">
    <text evidence="2">The sequence shown here is derived from an EMBL/GenBank/DDBJ whole genome shotgun (WGS) entry which is preliminary data.</text>
</comment>